<dbReference type="InterPro" id="IPR036770">
    <property type="entry name" value="Ankyrin_rpt-contain_sf"/>
</dbReference>
<keyword evidence="2" id="KW-1185">Reference proteome</keyword>
<evidence type="ECO:0008006" key="3">
    <source>
        <dbReference type="Google" id="ProtNLM"/>
    </source>
</evidence>
<dbReference type="EMBL" id="JAPFFF010000001">
    <property type="protein sequence ID" value="KAK8898157.1"/>
    <property type="molecule type" value="Genomic_DNA"/>
</dbReference>
<accession>A0ABR2L5X6</accession>
<organism evidence="1 2">
    <name type="scientific">Tritrichomonas musculus</name>
    <dbReference type="NCBI Taxonomy" id="1915356"/>
    <lineage>
        <taxon>Eukaryota</taxon>
        <taxon>Metamonada</taxon>
        <taxon>Parabasalia</taxon>
        <taxon>Tritrichomonadida</taxon>
        <taxon>Tritrichomonadidae</taxon>
        <taxon>Tritrichomonas</taxon>
    </lineage>
</organism>
<gene>
    <name evidence="1" type="ORF">M9Y10_000428</name>
</gene>
<name>A0ABR2L5X6_9EUKA</name>
<evidence type="ECO:0000313" key="1">
    <source>
        <dbReference type="EMBL" id="KAK8898157.1"/>
    </source>
</evidence>
<dbReference type="Proteomes" id="UP001470230">
    <property type="component" value="Unassembled WGS sequence"/>
</dbReference>
<dbReference type="PANTHER" id="PTHR24159:SF5">
    <property type="entry name" value="ANK_REP_REGION DOMAIN-CONTAINING PROTEIN"/>
    <property type="match status" value="1"/>
</dbReference>
<proteinExistence type="predicted"/>
<comment type="caution">
    <text evidence="1">The sequence shown here is derived from an EMBL/GenBank/DDBJ whole genome shotgun (WGS) entry which is preliminary data.</text>
</comment>
<sequence>MDFQEYVNERKQIQSSLLAFIDQASAKEEENFQNLTNLIQEQQIAKDKDELTAFFHLISQISAHHHRTPNFHTKLDRVISIFADDIRENFLNLELFHIFKKNKRILLYLIQNDLIFLDENIAKVLSKPKYRKLRFIHYFYPELKKYLTDEKLKNEIEKDISKYNDDTFKQLRQHGENETKICELIRNDAINEFTSQLSSDKRSQDIPISIFETNTFLIKNGCSMIEYSAFFGSIQIFNYLLQNGSQTSSQIWLYAVHGRNLEIINSLISSRIRARDSSYVQALDESFKCHNGEVTSYIKEKLLNIKSGEELSVFAQSTKYYNYENFPDDLNNQFTFCYFCQADYYSMVTKLVNLSNKNFKINTPIIAILTSFLFL</sequence>
<reference evidence="1 2" key="1">
    <citation type="submission" date="2024-04" db="EMBL/GenBank/DDBJ databases">
        <title>Tritrichomonas musculus Genome.</title>
        <authorList>
            <person name="Alves-Ferreira E."/>
            <person name="Grigg M."/>
            <person name="Lorenzi H."/>
            <person name="Galac M."/>
        </authorList>
    </citation>
    <scope>NUCLEOTIDE SEQUENCE [LARGE SCALE GENOMIC DNA]</scope>
    <source>
        <strain evidence="1 2">EAF2021</strain>
    </source>
</reference>
<protein>
    <recommendedName>
        <fullName evidence="3">DUF3447 domain-containing protein</fullName>
    </recommendedName>
</protein>
<dbReference type="PANTHER" id="PTHR24159">
    <property type="match status" value="1"/>
</dbReference>
<dbReference type="SUPFAM" id="SSF48403">
    <property type="entry name" value="Ankyrin repeat"/>
    <property type="match status" value="1"/>
</dbReference>
<evidence type="ECO:0000313" key="2">
    <source>
        <dbReference type="Proteomes" id="UP001470230"/>
    </source>
</evidence>